<evidence type="ECO:0000256" key="1">
    <source>
        <dbReference type="SAM" id="MobiDB-lite"/>
    </source>
</evidence>
<name>A0A9E7MJ06_9CAUD</name>
<dbReference type="EMBL" id="ON528933">
    <property type="protein sequence ID" value="USL85062.1"/>
    <property type="molecule type" value="Genomic_DNA"/>
</dbReference>
<evidence type="ECO:0000313" key="2">
    <source>
        <dbReference type="EMBL" id="USL85062.1"/>
    </source>
</evidence>
<reference evidence="2" key="1">
    <citation type="submission" date="2022-05" db="EMBL/GenBank/DDBJ databases">
        <authorList>
            <person name="Ruan C."/>
        </authorList>
    </citation>
    <scope>NUCLEOTIDE SEQUENCE</scope>
</reference>
<protein>
    <submittedName>
        <fullName evidence="2">Holin</fullName>
    </submittedName>
</protein>
<dbReference type="Proteomes" id="UP001057418">
    <property type="component" value="Segment"/>
</dbReference>
<sequence length="238" mass="26192">MGLRIFGTDPETQPKPRQSFADDVVGRFRSGYQLNNRPAALSEWRITTGDPDVAKELHDLLGGDAPQEWDSKGEDNIELFSSSPAVEILMDGPKALRQRMVLWGRNGKLIQSGDGETLDYPEDKKGQPDPDAELTFQERKKRGQDGIGPVPQIEVYFRLAANPDLGIFKFQTGSWSLAQDLVRDDVEGDLEDYTADSETGTVKGVLALEEVSFVAKNGPRAGQTVQYTKPVLKIKGAA</sequence>
<dbReference type="InterPro" id="IPR043991">
    <property type="entry name" value="Gp3-like"/>
</dbReference>
<organism evidence="2 3">
    <name type="scientific">Arthrobacter phage SWEP2</name>
    <dbReference type="NCBI Taxonomy" id="2945958"/>
    <lineage>
        <taxon>Viruses</taxon>
        <taxon>Duplodnaviria</taxon>
        <taxon>Heunggongvirae</taxon>
        <taxon>Uroviricota</taxon>
        <taxon>Caudoviricetes</taxon>
        <taxon>Casidaviridae</taxon>
        <taxon>Swepdovirus</taxon>
        <taxon>Swepdovirus SWEP2</taxon>
    </lineage>
</organism>
<accession>A0A9E7MJ06</accession>
<proteinExistence type="predicted"/>
<evidence type="ECO:0000313" key="3">
    <source>
        <dbReference type="Proteomes" id="UP001057418"/>
    </source>
</evidence>
<dbReference type="Pfam" id="PF18897">
    <property type="entry name" value="Gp3-like"/>
    <property type="match status" value="1"/>
</dbReference>
<keyword evidence="3" id="KW-1185">Reference proteome</keyword>
<feature type="region of interest" description="Disordered" evidence="1">
    <location>
        <begin position="112"/>
        <end position="131"/>
    </location>
</feature>